<name>A0A482VZ66_ASBVE</name>
<dbReference type="GO" id="GO:0017113">
    <property type="term" value="F:dihydropyrimidine dehydrogenase (NADP+) activity"/>
    <property type="evidence" value="ECO:0007669"/>
    <property type="project" value="TreeGrafter"/>
</dbReference>
<dbReference type="InterPro" id="IPR013785">
    <property type="entry name" value="Aldolase_TIM"/>
</dbReference>
<keyword evidence="2" id="KW-0285">Flavoprotein</keyword>
<dbReference type="InterPro" id="IPR009051">
    <property type="entry name" value="Helical_ferredxn"/>
</dbReference>
<evidence type="ECO:0000313" key="8">
    <source>
        <dbReference type="EMBL" id="RZC38026.1"/>
    </source>
</evidence>
<dbReference type="Gene3D" id="3.50.50.60">
    <property type="entry name" value="FAD/NAD(P)-binding domain"/>
    <property type="match status" value="2"/>
</dbReference>
<dbReference type="EMBL" id="QDEB01047152">
    <property type="protein sequence ID" value="RZC38026.1"/>
    <property type="molecule type" value="Genomic_DNA"/>
</dbReference>
<feature type="domain" description="FAD/NAD(P)-binding" evidence="6">
    <location>
        <begin position="184"/>
        <end position="488"/>
    </location>
</feature>
<dbReference type="SUPFAM" id="SSF51395">
    <property type="entry name" value="FMN-linked oxidoreductases"/>
    <property type="match status" value="1"/>
</dbReference>
<sequence>MVKSSVDLPDIENILVLNPRVRSHSNLLPSNVTKINKKHWKRNADRKCETCPDLENDFSDIKPTTLSERGALKEASRCLKCADAPCQKSCPTQLDIKSFITSIANKNYYGAAKAIFSDNPLGITCGMVCPTSDLCVGGCNLQATEEGPINIGGLQQFATEVFSKMGIKQIRDPKTPIPKNASHKIVLIGAGPASLSCATFLGRLGYNDITIYEKEHFLGGLSTSEIPQYRLPISVVHFEIELVKDLGVKIETGKALSTKNMTLEKLLEDAKAVFIGMGLPEPKLNPLFKDLNSDMGFFTSKNFLPKVAKASKPGMCACKKELPNLKGTAIILGAGDTAFDCATSALRCGARKVFVVFRRGFTNIRAVPEEVPVSLAVEEKCELIGFLSPHKVNVKDGKIVSVTFSRTEQTEDGKWIQDIEQLTTIKANFLISAFGSGLEDKEVIDALKPLKLTDQNLPSVDLTTMQTSHPSVWCGGDLAGVAETTVEAGIPASTKPQLPLFYTEIDNVDISVEMCGMKFENPFGLASAPPATSTAMIRRAFEQGWSFTVTKTFSLDK</sequence>
<comment type="cofactor">
    <cofactor evidence="1">
        <name>FAD</name>
        <dbReference type="ChEBI" id="CHEBI:57692"/>
    </cofactor>
</comment>
<dbReference type="InterPro" id="IPR036188">
    <property type="entry name" value="FAD/NAD-bd_sf"/>
</dbReference>
<dbReference type="FunFam" id="3.50.50.60:FF:000061">
    <property type="entry name" value="Dihydropyrimidine dehydrogenase [NADP(+)]"/>
    <property type="match status" value="1"/>
</dbReference>
<dbReference type="OrthoDB" id="4327079at2759"/>
<dbReference type="Pfam" id="PF14691">
    <property type="entry name" value="Fer4_20"/>
    <property type="match status" value="1"/>
</dbReference>
<gene>
    <name evidence="8" type="ORF">BDFB_007079</name>
</gene>
<feature type="domain" description="Dihydroprymidine dehydrogenase" evidence="7">
    <location>
        <begin position="57"/>
        <end position="166"/>
    </location>
</feature>
<dbReference type="GO" id="GO:0006212">
    <property type="term" value="P:uracil catabolic process"/>
    <property type="evidence" value="ECO:0007669"/>
    <property type="project" value="TreeGrafter"/>
</dbReference>
<dbReference type="InterPro" id="IPR023753">
    <property type="entry name" value="FAD/NAD-binding_dom"/>
</dbReference>
<comment type="caution">
    <text evidence="8">The sequence shown here is derived from an EMBL/GenBank/DDBJ whole genome shotgun (WGS) entry which is preliminary data.</text>
</comment>
<organism evidence="8 9">
    <name type="scientific">Asbolus verrucosus</name>
    <name type="common">Desert ironclad beetle</name>
    <dbReference type="NCBI Taxonomy" id="1661398"/>
    <lineage>
        <taxon>Eukaryota</taxon>
        <taxon>Metazoa</taxon>
        <taxon>Ecdysozoa</taxon>
        <taxon>Arthropoda</taxon>
        <taxon>Hexapoda</taxon>
        <taxon>Insecta</taxon>
        <taxon>Pterygota</taxon>
        <taxon>Neoptera</taxon>
        <taxon>Endopterygota</taxon>
        <taxon>Coleoptera</taxon>
        <taxon>Polyphaga</taxon>
        <taxon>Cucujiformia</taxon>
        <taxon>Tenebrionidae</taxon>
        <taxon>Pimeliinae</taxon>
        <taxon>Asbolus</taxon>
    </lineage>
</organism>
<dbReference type="SUPFAM" id="SSF46548">
    <property type="entry name" value="alpha-helical ferredoxin"/>
    <property type="match status" value="1"/>
</dbReference>
<dbReference type="AlphaFoldDB" id="A0A482VZ66"/>
<dbReference type="GO" id="GO:0050661">
    <property type="term" value="F:NADP binding"/>
    <property type="evidence" value="ECO:0007669"/>
    <property type="project" value="TreeGrafter"/>
</dbReference>
<dbReference type="PRINTS" id="PR00419">
    <property type="entry name" value="ADXRDTASE"/>
</dbReference>
<evidence type="ECO:0000259" key="7">
    <source>
        <dbReference type="Pfam" id="PF14691"/>
    </source>
</evidence>
<dbReference type="FunFam" id="1.10.1060.10:FF:000007">
    <property type="entry name" value="Dihydropyrimidine dehydrogenase [NADP(+)]"/>
    <property type="match status" value="1"/>
</dbReference>
<dbReference type="GO" id="GO:0005829">
    <property type="term" value="C:cytosol"/>
    <property type="evidence" value="ECO:0007669"/>
    <property type="project" value="TreeGrafter"/>
</dbReference>
<evidence type="ECO:0000313" key="9">
    <source>
        <dbReference type="Proteomes" id="UP000292052"/>
    </source>
</evidence>
<protein>
    <recommendedName>
        <fullName evidence="5">Dihydrothymine dehydrogenase</fullName>
    </recommendedName>
    <alternativeName>
        <fullName evidence="4">Dihydrouracil dehydrogenase</fullName>
    </alternativeName>
</protein>
<dbReference type="Gene3D" id="1.10.1060.10">
    <property type="entry name" value="Alpha-helical ferredoxin"/>
    <property type="match status" value="1"/>
</dbReference>
<dbReference type="InterPro" id="IPR028261">
    <property type="entry name" value="DPD_II"/>
</dbReference>
<dbReference type="Pfam" id="PF07992">
    <property type="entry name" value="Pyr_redox_2"/>
    <property type="match status" value="1"/>
</dbReference>
<keyword evidence="9" id="KW-1185">Reference proteome</keyword>
<keyword evidence="3" id="KW-0560">Oxidoreductase</keyword>
<evidence type="ECO:0000256" key="2">
    <source>
        <dbReference type="ARBA" id="ARBA00022827"/>
    </source>
</evidence>
<evidence type="ECO:0000256" key="1">
    <source>
        <dbReference type="ARBA" id="ARBA00001974"/>
    </source>
</evidence>
<evidence type="ECO:0000256" key="5">
    <source>
        <dbReference type="ARBA" id="ARBA00032722"/>
    </source>
</evidence>
<dbReference type="GO" id="GO:0051536">
    <property type="term" value="F:iron-sulfur cluster binding"/>
    <property type="evidence" value="ECO:0007669"/>
    <property type="project" value="InterPro"/>
</dbReference>
<accession>A0A482VZ66</accession>
<dbReference type="GO" id="GO:0002058">
    <property type="term" value="F:uracil binding"/>
    <property type="evidence" value="ECO:0007669"/>
    <property type="project" value="TreeGrafter"/>
</dbReference>
<dbReference type="Proteomes" id="UP000292052">
    <property type="component" value="Unassembled WGS sequence"/>
</dbReference>
<dbReference type="PANTHER" id="PTHR43073">
    <property type="entry name" value="DIHYDROPYRIMIDINE DEHYDROGENASE [NADP(+)]"/>
    <property type="match status" value="1"/>
</dbReference>
<evidence type="ECO:0000256" key="3">
    <source>
        <dbReference type="ARBA" id="ARBA00023002"/>
    </source>
</evidence>
<dbReference type="STRING" id="1661398.A0A482VZ66"/>
<proteinExistence type="predicted"/>
<dbReference type="PANTHER" id="PTHR43073:SF2">
    <property type="entry name" value="DIHYDROPYRIMIDINE DEHYDROGENASE [NADP(+)]"/>
    <property type="match status" value="1"/>
</dbReference>
<evidence type="ECO:0000256" key="4">
    <source>
        <dbReference type="ARBA" id="ARBA00030119"/>
    </source>
</evidence>
<dbReference type="Gene3D" id="3.20.20.70">
    <property type="entry name" value="Aldolase class I"/>
    <property type="match status" value="1"/>
</dbReference>
<feature type="non-terminal residue" evidence="8">
    <location>
        <position position="557"/>
    </location>
</feature>
<keyword evidence="2" id="KW-0274">FAD</keyword>
<dbReference type="GO" id="GO:0006210">
    <property type="term" value="P:thymine catabolic process"/>
    <property type="evidence" value="ECO:0007669"/>
    <property type="project" value="TreeGrafter"/>
</dbReference>
<dbReference type="SUPFAM" id="SSF51971">
    <property type="entry name" value="Nucleotide-binding domain"/>
    <property type="match status" value="1"/>
</dbReference>
<reference evidence="8 9" key="1">
    <citation type="submission" date="2017-03" db="EMBL/GenBank/DDBJ databases">
        <title>Genome of the blue death feigning beetle - Asbolus verrucosus.</title>
        <authorList>
            <person name="Rider S.D."/>
        </authorList>
    </citation>
    <scope>NUCLEOTIDE SEQUENCE [LARGE SCALE GENOMIC DNA]</scope>
    <source>
        <strain evidence="8">Butters</strain>
        <tissue evidence="8">Head and leg muscle</tissue>
    </source>
</reference>
<evidence type="ECO:0000259" key="6">
    <source>
        <dbReference type="Pfam" id="PF07992"/>
    </source>
</evidence>